<organism evidence="1 2">
    <name type="scientific">Molossus molossus</name>
    <name type="common">Pallas' mastiff bat</name>
    <name type="synonym">Vespertilio molossus</name>
    <dbReference type="NCBI Taxonomy" id="27622"/>
    <lineage>
        <taxon>Eukaryota</taxon>
        <taxon>Metazoa</taxon>
        <taxon>Chordata</taxon>
        <taxon>Craniata</taxon>
        <taxon>Vertebrata</taxon>
        <taxon>Euteleostomi</taxon>
        <taxon>Mammalia</taxon>
        <taxon>Eutheria</taxon>
        <taxon>Laurasiatheria</taxon>
        <taxon>Chiroptera</taxon>
        <taxon>Yangochiroptera</taxon>
        <taxon>Molossidae</taxon>
        <taxon>Molossus</taxon>
    </lineage>
</organism>
<keyword evidence="1" id="KW-0830">Ubiquinone</keyword>
<comment type="caution">
    <text evidence="1">The sequence shown here is derived from an EMBL/GenBank/DDBJ whole genome shotgun (WGS) entry which is preliminary data.</text>
</comment>
<evidence type="ECO:0000313" key="1">
    <source>
        <dbReference type="EMBL" id="KAF6450733.1"/>
    </source>
</evidence>
<protein>
    <submittedName>
        <fullName evidence="1">NADH:ubiquinone oxidoreductase subunit A10</fullName>
    </submittedName>
</protein>
<keyword evidence="2" id="KW-1185">Reference proteome</keyword>
<gene>
    <name evidence="1" type="ORF">HJG59_012905</name>
</gene>
<sequence>MALRLLRLGPASASARGVAAAAQRSGGIHTQVQDQRQYGPLAYILGEVLKGARGRDGAIGGTGAWGLSVGGAGLVAGGLGQESRRTRLRPHLCAVLQLRQTQK</sequence>
<evidence type="ECO:0000313" key="2">
    <source>
        <dbReference type="Proteomes" id="UP000550707"/>
    </source>
</evidence>
<proteinExistence type="predicted"/>
<accession>A0A7J8FSH5</accession>
<name>A0A7J8FSH5_MOLMO</name>
<reference evidence="1 2" key="1">
    <citation type="journal article" date="2020" name="Nature">
        <title>Six reference-quality genomes reveal evolution of bat adaptations.</title>
        <authorList>
            <person name="Jebb D."/>
            <person name="Huang Z."/>
            <person name="Pippel M."/>
            <person name="Hughes G.M."/>
            <person name="Lavrichenko K."/>
            <person name="Devanna P."/>
            <person name="Winkler S."/>
            <person name="Jermiin L.S."/>
            <person name="Skirmuntt E.C."/>
            <person name="Katzourakis A."/>
            <person name="Burkitt-Gray L."/>
            <person name="Ray D.A."/>
            <person name="Sullivan K.A.M."/>
            <person name="Roscito J.G."/>
            <person name="Kirilenko B.M."/>
            <person name="Davalos L.M."/>
            <person name="Corthals A.P."/>
            <person name="Power M.L."/>
            <person name="Jones G."/>
            <person name="Ransome R.D."/>
            <person name="Dechmann D.K.N."/>
            <person name="Locatelli A.G."/>
            <person name="Puechmaille S.J."/>
            <person name="Fedrigo O."/>
            <person name="Jarvis E.D."/>
            <person name="Hiller M."/>
            <person name="Vernes S.C."/>
            <person name="Myers E.W."/>
            <person name="Teeling E.C."/>
        </authorList>
    </citation>
    <scope>NUCLEOTIDE SEQUENCE [LARGE SCALE GENOMIC DNA]</scope>
    <source>
        <strain evidence="1">MMolMol1</strain>
        <tissue evidence="1">Muscle</tissue>
    </source>
</reference>
<dbReference type="AlphaFoldDB" id="A0A7J8FSH5"/>
<dbReference type="Proteomes" id="UP000550707">
    <property type="component" value="Unassembled WGS sequence"/>
</dbReference>
<dbReference type="EMBL" id="JACASF010000011">
    <property type="protein sequence ID" value="KAF6450733.1"/>
    <property type="molecule type" value="Genomic_DNA"/>
</dbReference>